<organism evidence="2 3">
    <name type="scientific">Neoasaia chiangmaiensis</name>
    <dbReference type="NCBI Taxonomy" id="320497"/>
    <lineage>
        <taxon>Bacteria</taxon>
        <taxon>Pseudomonadati</taxon>
        <taxon>Pseudomonadota</taxon>
        <taxon>Alphaproteobacteria</taxon>
        <taxon>Acetobacterales</taxon>
        <taxon>Acetobacteraceae</taxon>
        <taxon>Neoasaia</taxon>
    </lineage>
</organism>
<evidence type="ECO:0000313" key="3">
    <source>
        <dbReference type="Proteomes" id="UP000188604"/>
    </source>
</evidence>
<feature type="domain" description="Flagellar protein FlgJ N-terminal" evidence="1">
    <location>
        <begin position="34"/>
        <end position="82"/>
    </location>
</feature>
<reference evidence="2 3" key="1">
    <citation type="submission" date="2016-03" db="EMBL/GenBank/DDBJ databases">
        <title>Acetic acid bacteria sequencing.</title>
        <authorList>
            <person name="Brandt J."/>
            <person name="Jakob F."/>
            <person name="Vogel R.F."/>
        </authorList>
    </citation>
    <scope>NUCLEOTIDE SEQUENCE [LARGE SCALE GENOMIC DNA]</scope>
    <source>
        <strain evidence="2 3">NBRC 101099</strain>
    </source>
</reference>
<evidence type="ECO:0000313" key="2">
    <source>
        <dbReference type="EMBL" id="AQS89588.1"/>
    </source>
</evidence>
<gene>
    <name evidence="2" type="ORF">A0U93_14930</name>
</gene>
<name>A0A1U9KUQ9_9PROT</name>
<sequence>MQGRSLSIQPVNQTKTWKAANEFEAMAINEMLQPMFETGEAGDDAPLGGGIGEKQFKPMLVNEIAKNMQQSGGLGLAHEIYNKMMAMQNRK</sequence>
<dbReference type="AlphaFoldDB" id="A0A1U9KUQ9"/>
<dbReference type="KEGG" id="nch:A0U93_14930"/>
<evidence type="ECO:0000259" key="1">
    <source>
        <dbReference type="Pfam" id="PF10135"/>
    </source>
</evidence>
<keyword evidence="3" id="KW-1185">Reference proteome</keyword>
<dbReference type="STRING" id="320497.A0U93_14930"/>
<accession>A0A1U9KUQ9</accession>
<dbReference type="Pfam" id="PF10135">
    <property type="entry name" value="Rod-binding"/>
    <property type="match status" value="1"/>
</dbReference>
<dbReference type="EMBL" id="CP014691">
    <property type="protein sequence ID" value="AQS89588.1"/>
    <property type="molecule type" value="Genomic_DNA"/>
</dbReference>
<protein>
    <recommendedName>
        <fullName evidence="1">Flagellar protein FlgJ N-terminal domain-containing protein</fullName>
    </recommendedName>
</protein>
<dbReference type="Proteomes" id="UP000188604">
    <property type="component" value="Chromosome"/>
</dbReference>
<dbReference type="OrthoDB" id="7862954at2"/>
<dbReference type="InterPro" id="IPR019301">
    <property type="entry name" value="Flagellar_prot_FlgJ_N"/>
</dbReference>
<proteinExistence type="predicted"/>